<feature type="compositionally biased region" description="Low complexity" evidence="1">
    <location>
        <begin position="76"/>
        <end position="94"/>
    </location>
</feature>
<dbReference type="KEGG" id="fcy:FRACYDRAFT_243705"/>
<feature type="compositionally biased region" description="Low complexity" evidence="1">
    <location>
        <begin position="549"/>
        <end position="567"/>
    </location>
</feature>
<accession>A0A1E7F3M8</accession>
<proteinExistence type="predicted"/>
<evidence type="ECO:0000313" key="3">
    <source>
        <dbReference type="Proteomes" id="UP000095751"/>
    </source>
</evidence>
<dbReference type="InParanoid" id="A0A1E7F3M8"/>
<name>A0A1E7F3M8_9STRA</name>
<dbReference type="OrthoDB" id="48433at2759"/>
<protein>
    <submittedName>
        <fullName evidence="2">Uncharacterized protein</fullName>
    </submittedName>
</protein>
<dbReference type="AlphaFoldDB" id="A0A1E7F3M8"/>
<feature type="region of interest" description="Disordered" evidence="1">
    <location>
        <begin position="546"/>
        <end position="567"/>
    </location>
</feature>
<reference evidence="2 3" key="1">
    <citation type="submission" date="2016-09" db="EMBL/GenBank/DDBJ databases">
        <title>Extensive genetic diversity and differential bi-allelic expression allows diatom success in the polar Southern Ocean.</title>
        <authorList>
            <consortium name="DOE Joint Genome Institute"/>
            <person name="Mock T."/>
            <person name="Otillar R.P."/>
            <person name="Strauss J."/>
            <person name="Dupont C."/>
            <person name="Frickenhaus S."/>
            <person name="Maumus F."/>
            <person name="Mcmullan M."/>
            <person name="Sanges R."/>
            <person name="Schmutz J."/>
            <person name="Toseland A."/>
            <person name="Valas R."/>
            <person name="Veluchamy A."/>
            <person name="Ward B.J."/>
            <person name="Allen A."/>
            <person name="Barry K."/>
            <person name="Falciatore A."/>
            <person name="Ferrante M."/>
            <person name="Fortunato A.E."/>
            <person name="Gloeckner G."/>
            <person name="Gruber A."/>
            <person name="Hipkin R."/>
            <person name="Janech M."/>
            <person name="Kroth P."/>
            <person name="Leese F."/>
            <person name="Lindquist E."/>
            <person name="Lyon B.R."/>
            <person name="Martin J."/>
            <person name="Mayer C."/>
            <person name="Parker M."/>
            <person name="Quesneville H."/>
            <person name="Raymond J."/>
            <person name="Uhlig C."/>
            <person name="Valentin K.U."/>
            <person name="Worden A.Z."/>
            <person name="Armbrust E.V."/>
            <person name="Bowler C."/>
            <person name="Green B."/>
            <person name="Moulton V."/>
            <person name="Van Oosterhout C."/>
            <person name="Grigoriev I."/>
        </authorList>
    </citation>
    <scope>NUCLEOTIDE SEQUENCE [LARGE SCALE GENOMIC DNA]</scope>
    <source>
        <strain evidence="2 3">CCMP1102</strain>
    </source>
</reference>
<organism evidence="2 3">
    <name type="scientific">Fragilariopsis cylindrus CCMP1102</name>
    <dbReference type="NCBI Taxonomy" id="635003"/>
    <lineage>
        <taxon>Eukaryota</taxon>
        <taxon>Sar</taxon>
        <taxon>Stramenopiles</taxon>
        <taxon>Ochrophyta</taxon>
        <taxon>Bacillariophyta</taxon>
        <taxon>Bacillariophyceae</taxon>
        <taxon>Bacillariophycidae</taxon>
        <taxon>Bacillariales</taxon>
        <taxon>Bacillariaceae</taxon>
        <taxon>Fragilariopsis</taxon>
    </lineage>
</organism>
<sequence length="653" mass="73528">MTTESSTSTNKNEANKCGIIYLRYDQVGPQIVETGSSGSIGSSIAPKTHFLSSIPKKYRLLTSDLLGVDVVGSSLHVGSSSDGSSESDGSSGSLESEKKKNHKLLLDDYSSNKNNVWPNKLHLFEMNPSIAKLPDKYRQDPTWQTYFNSSNKGNGMPLYVSVYRITHWNNCYDGDINLNMYGGSWENVLGKSKFSNVSIPQTDYIGLSLLDSKLNILKDITVNLKTVSTVKFFPNYNDHRLFNLNEQLYFTSVNHIAPIELSLTSLVAQDQDQSQGEQQQKQSQSPPISDGYIQIPNAFQNDDAVNNADVNVNADNVKNNVTNVTTALSSTQQLQLQVFIRKYSSCPIGKTINKRAQTSKNLLYFQNNNRNNDIKLLFQPRWNPNEVFHKVNLNLKCNIGKGKDTTLKYSTTFDPQEQQAIEKFETVEKSLYPNYNYDELFVQDRGSACCIDIYVNTINSDIDENKNKHESKQNQNNQKQDKKQLQKLKVAVVHPKTKYPGKQLPLGITPNTYLSRFIAFLPNDPYTILYKSNMFCLPYPTLDDKEGGDNTNDNSNDNDDNNGSNLNPLTYMKMVPLEFGMNETAAYYNCPRIHFVTGMIDKIDNSKDTDNNGGDEANNDSNNDGSVILSYGVSDCLSRFIEIKKSEIIRMLI</sequence>
<feature type="region of interest" description="Disordered" evidence="1">
    <location>
        <begin position="76"/>
        <end position="97"/>
    </location>
</feature>
<dbReference type="Proteomes" id="UP000095751">
    <property type="component" value="Unassembled WGS sequence"/>
</dbReference>
<gene>
    <name evidence="2" type="ORF">FRACYDRAFT_243705</name>
</gene>
<evidence type="ECO:0000313" key="2">
    <source>
        <dbReference type="EMBL" id="OEU12453.1"/>
    </source>
</evidence>
<dbReference type="EMBL" id="KV784364">
    <property type="protein sequence ID" value="OEU12453.1"/>
    <property type="molecule type" value="Genomic_DNA"/>
</dbReference>
<keyword evidence="3" id="KW-1185">Reference proteome</keyword>
<evidence type="ECO:0000256" key="1">
    <source>
        <dbReference type="SAM" id="MobiDB-lite"/>
    </source>
</evidence>
<feature type="region of interest" description="Disordered" evidence="1">
    <location>
        <begin position="467"/>
        <end position="486"/>
    </location>
</feature>